<keyword evidence="7 10" id="KW-0067">ATP-binding</keyword>
<evidence type="ECO:0000256" key="13">
    <source>
        <dbReference type="RuleBase" id="RU003785"/>
    </source>
</evidence>
<proteinExistence type="inferred from homology"/>
<comment type="caution">
    <text evidence="10">Lacks conserved residue(s) required for the propagation of feature annotation.</text>
</comment>
<evidence type="ECO:0000313" key="14">
    <source>
        <dbReference type="EMBL" id="SFR78963.1"/>
    </source>
</evidence>
<comment type="subunit">
    <text evidence="10">Monomer.</text>
</comment>
<dbReference type="PANTHER" id="PTHR11088">
    <property type="entry name" value="TRNA DIMETHYLALLYLTRANSFERASE"/>
    <property type="match status" value="1"/>
</dbReference>
<dbReference type="InterPro" id="IPR027417">
    <property type="entry name" value="P-loop_NTPase"/>
</dbReference>
<evidence type="ECO:0000256" key="1">
    <source>
        <dbReference type="ARBA" id="ARBA00001946"/>
    </source>
</evidence>
<dbReference type="InterPro" id="IPR039657">
    <property type="entry name" value="Dimethylallyltransferase"/>
</dbReference>
<dbReference type="GO" id="GO:0005524">
    <property type="term" value="F:ATP binding"/>
    <property type="evidence" value="ECO:0007669"/>
    <property type="project" value="UniProtKB-UniRule"/>
</dbReference>
<dbReference type="AlphaFoldDB" id="A0A1I6JJ45"/>
<dbReference type="Gene3D" id="1.10.20.140">
    <property type="match status" value="1"/>
</dbReference>
<keyword evidence="4 10" id="KW-0808">Transferase</keyword>
<feature type="site" description="Interaction with substrate tRNA" evidence="10">
    <location>
        <position position="140"/>
    </location>
</feature>
<dbReference type="GO" id="GO:0006400">
    <property type="term" value="P:tRNA modification"/>
    <property type="evidence" value="ECO:0007669"/>
    <property type="project" value="TreeGrafter"/>
</dbReference>
<comment type="function">
    <text evidence="2 10 12">Catalyzes the transfer of a dimethylallyl group onto the adenine at position 37 in tRNAs that read codons beginning with uridine, leading to the formation of N6-(dimethylallyl)adenosine (i(6)A).</text>
</comment>
<dbReference type="Proteomes" id="UP000198824">
    <property type="component" value="Unassembled WGS sequence"/>
</dbReference>
<keyword evidence="6 10" id="KW-0547">Nucleotide-binding</keyword>
<evidence type="ECO:0000256" key="4">
    <source>
        <dbReference type="ARBA" id="ARBA00022679"/>
    </source>
</evidence>
<dbReference type="PANTHER" id="PTHR11088:SF60">
    <property type="entry name" value="TRNA DIMETHYLALLYLTRANSFERASE"/>
    <property type="match status" value="1"/>
</dbReference>
<dbReference type="GO" id="GO:0052381">
    <property type="term" value="F:tRNA dimethylallyltransferase activity"/>
    <property type="evidence" value="ECO:0007669"/>
    <property type="project" value="UniProtKB-UniRule"/>
</dbReference>
<feature type="binding site" evidence="10">
    <location>
        <begin position="27"/>
        <end position="34"/>
    </location>
    <ligand>
        <name>ATP</name>
        <dbReference type="ChEBI" id="CHEBI:30616"/>
    </ligand>
</feature>
<protein>
    <recommendedName>
        <fullName evidence="10">tRNA dimethylallyltransferase</fullName>
        <ecNumber evidence="10">2.5.1.75</ecNumber>
    </recommendedName>
    <alternativeName>
        <fullName evidence="10">Dimethylallyl diphosphate:tRNA dimethylallyltransferase</fullName>
        <shortName evidence="10">DMAPP:tRNA dimethylallyltransferase</shortName>
        <shortName evidence="10">DMATase</shortName>
    </alternativeName>
    <alternativeName>
        <fullName evidence="10">Isopentenyl-diphosphate:tRNA isopentenyltransferase</fullName>
        <shortName evidence="10">IPP transferase</shortName>
        <shortName evidence="10">IPPT</shortName>
        <shortName evidence="10">IPTase</shortName>
    </alternativeName>
</protein>
<dbReference type="EMBL" id="FOZG01000001">
    <property type="protein sequence ID" value="SFR78963.1"/>
    <property type="molecule type" value="Genomic_DNA"/>
</dbReference>
<keyword evidence="8 10" id="KW-0460">Magnesium</keyword>
<feature type="binding site" evidence="10">
    <location>
        <begin position="29"/>
        <end position="34"/>
    </location>
    <ligand>
        <name>substrate</name>
    </ligand>
</feature>
<accession>A0A1I6JJ45</accession>
<sequence>MEKERPFDKLRANELNAHLPPLALIAGPTASGKSALALALAEATGGTVINADASQLYRDLRLLSARPSVEEEARAPHRLYGTRDAADPASAAAWAAEARAAIASAHATGSPPILVGGTGLYIRTLLDGIAPVPEIDPAIRAAVRALPVAEAHAALAQEDPAAAARLRASDTTRVARALEVVRATGRPLADWQAARTGGIADEIRLVPLVLLPPRDWLRARIATRFDTMLRDGALDEVAALTARRLDPALPAMRAIGVAELAAHLRGELTLEAAVERAVAASRQYAKRQTTWFAHQPPAEWPRLHEPLDEVTINHHAIILLNSLLTR</sequence>
<comment type="catalytic activity">
    <reaction evidence="9 10 11">
        <text>adenosine(37) in tRNA + dimethylallyl diphosphate = N(6)-dimethylallyladenosine(37) in tRNA + diphosphate</text>
        <dbReference type="Rhea" id="RHEA:26482"/>
        <dbReference type="Rhea" id="RHEA-COMP:10162"/>
        <dbReference type="Rhea" id="RHEA-COMP:10375"/>
        <dbReference type="ChEBI" id="CHEBI:33019"/>
        <dbReference type="ChEBI" id="CHEBI:57623"/>
        <dbReference type="ChEBI" id="CHEBI:74411"/>
        <dbReference type="ChEBI" id="CHEBI:74415"/>
        <dbReference type="EC" id="2.5.1.75"/>
    </reaction>
</comment>
<feature type="site" description="Interaction with substrate tRNA" evidence="10">
    <location>
        <position position="118"/>
    </location>
</feature>
<evidence type="ECO:0000256" key="3">
    <source>
        <dbReference type="ARBA" id="ARBA00005842"/>
    </source>
</evidence>
<name>A0A1I6JJ45_9SPHN</name>
<evidence type="ECO:0000256" key="2">
    <source>
        <dbReference type="ARBA" id="ARBA00003213"/>
    </source>
</evidence>
<gene>
    <name evidence="10" type="primary">miaA</name>
    <name evidence="14" type="ORF">SAMN05192580_0336</name>
</gene>
<dbReference type="SUPFAM" id="SSF52540">
    <property type="entry name" value="P-loop containing nucleoside triphosphate hydrolases"/>
    <property type="match status" value="2"/>
</dbReference>
<evidence type="ECO:0000256" key="5">
    <source>
        <dbReference type="ARBA" id="ARBA00022694"/>
    </source>
</evidence>
<organism evidence="14 15">
    <name type="scientific">Sphingomonas jatrophae</name>
    <dbReference type="NCBI Taxonomy" id="1166337"/>
    <lineage>
        <taxon>Bacteria</taxon>
        <taxon>Pseudomonadati</taxon>
        <taxon>Pseudomonadota</taxon>
        <taxon>Alphaproteobacteria</taxon>
        <taxon>Sphingomonadales</taxon>
        <taxon>Sphingomonadaceae</taxon>
        <taxon>Sphingomonas</taxon>
    </lineage>
</organism>
<evidence type="ECO:0000256" key="10">
    <source>
        <dbReference type="HAMAP-Rule" id="MF_00185"/>
    </source>
</evidence>
<dbReference type="STRING" id="1166337.SAMN05192580_0336"/>
<keyword evidence="15" id="KW-1185">Reference proteome</keyword>
<dbReference type="Gene3D" id="3.40.50.300">
    <property type="entry name" value="P-loop containing nucleotide triphosphate hydrolases"/>
    <property type="match status" value="1"/>
</dbReference>
<dbReference type="NCBIfam" id="TIGR00174">
    <property type="entry name" value="miaA"/>
    <property type="match status" value="1"/>
</dbReference>
<evidence type="ECO:0000313" key="15">
    <source>
        <dbReference type="Proteomes" id="UP000198824"/>
    </source>
</evidence>
<keyword evidence="5 10" id="KW-0819">tRNA processing</keyword>
<dbReference type="OrthoDB" id="9776390at2"/>
<comment type="similarity">
    <text evidence="3 10 13">Belongs to the IPP transferase family.</text>
</comment>
<evidence type="ECO:0000256" key="7">
    <source>
        <dbReference type="ARBA" id="ARBA00022840"/>
    </source>
</evidence>
<dbReference type="EC" id="2.5.1.75" evidence="10"/>
<reference evidence="14 15" key="1">
    <citation type="submission" date="2016-10" db="EMBL/GenBank/DDBJ databases">
        <authorList>
            <person name="de Groot N.N."/>
        </authorList>
    </citation>
    <scope>NUCLEOTIDE SEQUENCE [LARGE SCALE GENOMIC DNA]</scope>
    <source>
        <strain evidence="14 15">S5-249</strain>
    </source>
</reference>
<comment type="cofactor">
    <cofactor evidence="1 10">
        <name>Mg(2+)</name>
        <dbReference type="ChEBI" id="CHEBI:18420"/>
    </cofactor>
</comment>
<dbReference type="Pfam" id="PF01715">
    <property type="entry name" value="IPPT"/>
    <property type="match status" value="1"/>
</dbReference>
<evidence type="ECO:0000256" key="9">
    <source>
        <dbReference type="ARBA" id="ARBA00049563"/>
    </source>
</evidence>
<dbReference type="HAMAP" id="MF_00185">
    <property type="entry name" value="IPP_trans"/>
    <property type="match status" value="1"/>
</dbReference>
<evidence type="ECO:0000256" key="11">
    <source>
        <dbReference type="RuleBase" id="RU003783"/>
    </source>
</evidence>
<evidence type="ECO:0000256" key="6">
    <source>
        <dbReference type="ARBA" id="ARBA00022741"/>
    </source>
</evidence>
<evidence type="ECO:0000256" key="12">
    <source>
        <dbReference type="RuleBase" id="RU003784"/>
    </source>
</evidence>
<evidence type="ECO:0000256" key="8">
    <source>
        <dbReference type="ARBA" id="ARBA00022842"/>
    </source>
</evidence>
<dbReference type="InterPro" id="IPR018022">
    <property type="entry name" value="IPT"/>
</dbReference>